<dbReference type="EMBL" id="JACPRF010000125">
    <property type="protein sequence ID" value="MBI2876018.1"/>
    <property type="molecule type" value="Genomic_DNA"/>
</dbReference>
<evidence type="ECO:0000256" key="4">
    <source>
        <dbReference type="ARBA" id="ARBA00023284"/>
    </source>
</evidence>
<dbReference type="InterPro" id="IPR036249">
    <property type="entry name" value="Thioredoxin-like_sf"/>
</dbReference>
<dbReference type="PROSITE" id="PS51352">
    <property type="entry name" value="THIOREDOXIN_2"/>
    <property type="match status" value="1"/>
</dbReference>
<keyword evidence="3" id="KW-1015">Disulfide bond</keyword>
<evidence type="ECO:0000256" key="1">
    <source>
        <dbReference type="ARBA" id="ARBA00004196"/>
    </source>
</evidence>
<dbReference type="InterPro" id="IPR000866">
    <property type="entry name" value="AhpC/TSA"/>
</dbReference>
<name>A0A932CMC5_UNCTE</name>
<evidence type="ECO:0000256" key="2">
    <source>
        <dbReference type="ARBA" id="ARBA00022748"/>
    </source>
</evidence>
<keyword evidence="4" id="KW-0676">Redox-active center</keyword>
<sequence>MFPRKTLALILLLGGTLLLPYALWQFASSQPSQAQLASSPPAPALSAASPSPRAPQEPILPVGLEVGMRAPDFVLTDLTGKEVHLSQLQGKGIILNFWSTWCKPCRTELPMMESFYQNNRLTNGIEILAISINREQNNTVKDFVERIGLTFPVLLDFQKRVAKTYKIFVLPTSFLIDRRGVIVKKFFGEIDLQQPKEVLAMLNGDTPKIP</sequence>
<dbReference type="GO" id="GO:0016209">
    <property type="term" value="F:antioxidant activity"/>
    <property type="evidence" value="ECO:0007669"/>
    <property type="project" value="InterPro"/>
</dbReference>
<comment type="caution">
    <text evidence="7">The sequence shown here is derived from an EMBL/GenBank/DDBJ whole genome shotgun (WGS) entry which is preliminary data.</text>
</comment>
<comment type="subcellular location">
    <subcellularLocation>
        <location evidence="1">Cell envelope</location>
    </subcellularLocation>
</comment>
<dbReference type="AlphaFoldDB" id="A0A932CMC5"/>
<dbReference type="InterPro" id="IPR050553">
    <property type="entry name" value="Thioredoxin_ResA/DsbE_sf"/>
</dbReference>
<accession>A0A932CMC5</accession>
<dbReference type="GO" id="GO:0017004">
    <property type="term" value="P:cytochrome complex assembly"/>
    <property type="evidence" value="ECO:0007669"/>
    <property type="project" value="UniProtKB-KW"/>
</dbReference>
<feature type="region of interest" description="Disordered" evidence="5">
    <location>
        <begin position="35"/>
        <end position="54"/>
    </location>
</feature>
<evidence type="ECO:0000256" key="3">
    <source>
        <dbReference type="ARBA" id="ARBA00023157"/>
    </source>
</evidence>
<protein>
    <submittedName>
        <fullName evidence="7">Redoxin domain-containing protein</fullName>
    </submittedName>
</protein>
<dbReference type="InterPro" id="IPR013766">
    <property type="entry name" value="Thioredoxin_domain"/>
</dbReference>
<dbReference type="Pfam" id="PF00578">
    <property type="entry name" value="AhpC-TSA"/>
    <property type="match status" value="1"/>
</dbReference>
<dbReference type="Gene3D" id="3.40.30.10">
    <property type="entry name" value="Glutaredoxin"/>
    <property type="match status" value="1"/>
</dbReference>
<evidence type="ECO:0000259" key="6">
    <source>
        <dbReference type="PROSITE" id="PS51352"/>
    </source>
</evidence>
<keyword evidence="2" id="KW-0201">Cytochrome c-type biogenesis</keyword>
<dbReference type="SUPFAM" id="SSF52833">
    <property type="entry name" value="Thioredoxin-like"/>
    <property type="match status" value="1"/>
</dbReference>
<dbReference type="GO" id="GO:0016491">
    <property type="term" value="F:oxidoreductase activity"/>
    <property type="evidence" value="ECO:0007669"/>
    <property type="project" value="InterPro"/>
</dbReference>
<proteinExistence type="predicted"/>
<gene>
    <name evidence="7" type="ORF">HYY20_03980</name>
</gene>
<feature type="domain" description="Thioredoxin" evidence="6">
    <location>
        <begin position="64"/>
        <end position="204"/>
    </location>
</feature>
<dbReference type="PANTHER" id="PTHR42852">
    <property type="entry name" value="THIOL:DISULFIDE INTERCHANGE PROTEIN DSBE"/>
    <property type="match status" value="1"/>
</dbReference>
<dbReference type="PANTHER" id="PTHR42852:SF6">
    <property type="entry name" value="THIOL:DISULFIDE INTERCHANGE PROTEIN DSBE"/>
    <property type="match status" value="1"/>
</dbReference>
<organism evidence="7 8">
    <name type="scientific">Tectimicrobiota bacterium</name>
    <dbReference type="NCBI Taxonomy" id="2528274"/>
    <lineage>
        <taxon>Bacteria</taxon>
        <taxon>Pseudomonadati</taxon>
        <taxon>Nitrospinota/Tectimicrobiota group</taxon>
        <taxon>Candidatus Tectimicrobiota</taxon>
    </lineage>
</organism>
<dbReference type="Proteomes" id="UP000769766">
    <property type="component" value="Unassembled WGS sequence"/>
</dbReference>
<evidence type="ECO:0000256" key="5">
    <source>
        <dbReference type="SAM" id="MobiDB-lite"/>
    </source>
</evidence>
<evidence type="ECO:0000313" key="8">
    <source>
        <dbReference type="Proteomes" id="UP000769766"/>
    </source>
</evidence>
<dbReference type="GO" id="GO:0030313">
    <property type="term" value="C:cell envelope"/>
    <property type="evidence" value="ECO:0007669"/>
    <property type="project" value="UniProtKB-SubCell"/>
</dbReference>
<dbReference type="CDD" id="cd02966">
    <property type="entry name" value="TlpA_like_family"/>
    <property type="match status" value="1"/>
</dbReference>
<evidence type="ECO:0000313" key="7">
    <source>
        <dbReference type="EMBL" id="MBI2876018.1"/>
    </source>
</evidence>
<reference evidence="7" key="1">
    <citation type="submission" date="2020-07" db="EMBL/GenBank/DDBJ databases">
        <title>Huge and variable diversity of episymbiotic CPR bacteria and DPANN archaea in groundwater ecosystems.</title>
        <authorList>
            <person name="He C.Y."/>
            <person name="Keren R."/>
            <person name="Whittaker M."/>
            <person name="Farag I.F."/>
            <person name="Doudna J."/>
            <person name="Cate J.H.D."/>
            <person name="Banfield J.F."/>
        </authorList>
    </citation>
    <scope>NUCLEOTIDE SEQUENCE</scope>
    <source>
        <strain evidence="7">NC_groundwater_672_Ag_B-0.1um_62_36</strain>
    </source>
</reference>